<dbReference type="RefSeq" id="WP_048635780.1">
    <property type="nucleotide sequence ID" value="NZ_CGIG01000001.1"/>
</dbReference>
<dbReference type="InterPro" id="IPR008928">
    <property type="entry name" value="6-hairpin_glycosidase_sf"/>
</dbReference>
<evidence type="ECO:0000313" key="11">
    <source>
        <dbReference type="EMBL" id="CPR13861.1"/>
    </source>
</evidence>
<dbReference type="GO" id="GO:0008810">
    <property type="term" value="F:cellulase activity"/>
    <property type="evidence" value="ECO:0007669"/>
    <property type="project" value="UniProtKB-EC"/>
</dbReference>
<evidence type="ECO:0000256" key="4">
    <source>
        <dbReference type="ARBA" id="ARBA00022801"/>
    </source>
</evidence>
<gene>
    <name evidence="11" type="ORF">BN1221_00265c</name>
</gene>
<dbReference type="STRING" id="1109412.BN1221_00265c"/>
<dbReference type="EC" id="3.2.1.-" evidence="9"/>
<dbReference type="PRINTS" id="PR00735">
    <property type="entry name" value="GLHYDRLASE8"/>
</dbReference>
<keyword evidence="6 9" id="KW-0326">Glycosidase</keyword>
<evidence type="ECO:0000256" key="9">
    <source>
        <dbReference type="RuleBase" id="RU361167"/>
    </source>
</evidence>
<proteinExistence type="inferred from homology"/>
<feature type="chain" id="PRO_5005193967" description="Glucanase" evidence="10">
    <location>
        <begin position="25"/>
        <end position="335"/>
    </location>
</feature>
<organism evidence="11 12">
    <name type="scientific">Brenneria goodwinii</name>
    <dbReference type="NCBI Taxonomy" id="1109412"/>
    <lineage>
        <taxon>Bacteria</taxon>
        <taxon>Pseudomonadati</taxon>
        <taxon>Pseudomonadota</taxon>
        <taxon>Gammaproteobacteria</taxon>
        <taxon>Enterobacterales</taxon>
        <taxon>Pectobacteriaceae</taxon>
        <taxon>Brenneria</taxon>
    </lineage>
</organism>
<dbReference type="InterPro" id="IPR002037">
    <property type="entry name" value="Glyco_hydro_8"/>
</dbReference>
<evidence type="ECO:0000256" key="2">
    <source>
        <dbReference type="ARBA" id="ARBA00009209"/>
    </source>
</evidence>
<dbReference type="InterPro" id="IPR019834">
    <property type="entry name" value="Glyco_hydro_8_CS"/>
</dbReference>
<dbReference type="Gene3D" id="1.50.10.10">
    <property type="match status" value="1"/>
</dbReference>
<evidence type="ECO:0000256" key="6">
    <source>
        <dbReference type="ARBA" id="ARBA00023295"/>
    </source>
</evidence>
<keyword evidence="5" id="KW-0136">Cellulose degradation</keyword>
<sequence>MAIRWMKGISLLLLWGLLSGMALAQEQDNGWSQFKQRYILPEGRVVDTGNNNISHTEGQGFTLLLAVFNDDRTTFDRLWRWTKNTLYQPESGLFCWRYDPAAKEKVTDKNNASDGDTLIAWALLLAADKWQTPEYRVESRQIQAALIKHTVIAFAGYQIMLPGMNGFNHTDSVNLNPSYFLFPAWQAFYRDSRLKVWSDLQQDALRLLSRMNFGQPPLPADWVTLNTDGKMTPADGWPPRFSFDAVRIPLYLRWARIDGRAMAPFRLYWQRFTREKTPAWVNVTTGEQAEYPLTAGMMAIRDITLGQDKLVSDRLLVEEDYYSASLHLLAWWAIR</sequence>
<dbReference type="SUPFAM" id="SSF48208">
    <property type="entry name" value="Six-hairpin glycosidases"/>
    <property type="match status" value="1"/>
</dbReference>
<keyword evidence="7 9" id="KW-0624">Polysaccharide degradation</keyword>
<accession>A0A0G4JQ41</accession>
<evidence type="ECO:0000256" key="5">
    <source>
        <dbReference type="ARBA" id="ARBA00023001"/>
    </source>
</evidence>
<evidence type="ECO:0000256" key="3">
    <source>
        <dbReference type="ARBA" id="ARBA00022729"/>
    </source>
</evidence>
<dbReference type="EMBL" id="CGIG01000001">
    <property type="protein sequence ID" value="CPR13861.1"/>
    <property type="molecule type" value="Genomic_DNA"/>
</dbReference>
<evidence type="ECO:0000256" key="8">
    <source>
        <dbReference type="PROSITE-ProRule" id="PRU10058"/>
    </source>
</evidence>
<feature type="active site" description="Nucleophile" evidence="8">
    <location>
        <position position="114"/>
    </location>
</feature>
<feature type="signal peptide" evidence="10">
    <location>
        <begin position="1"/>
        <end position="24"/>
    </location>
</feature>
<evidence type="ECO:0000256" key="1">
    <source>
        <dbReference type="ARBA" id="ARBA00000966"/>
    </source>
</evidence>
<keyword evidence="7 9" id="KW-0119">Carbohydrate metabolism</keyword>
<name>A0A0G4JQ41_9GAMM</name>
<evidence type="ECO:0000256" key="10">
    <source>
        <dbReference type="SAM" id="SignalP"/>
    </source>
</evidence>
<dbReference type="Proteomes" id="UP000044377">
    <property type="component" value="Unassembled WGS sequence"/>
</dbReference>
<keyword evidence="12" id="KW-1185">Reference proteome</keyword>
<dbReference type="OrthoDB" id="9766708at2"/>
<protein>
    <recommendedName>
        <fullName evidence="9">Glucanase</fullName>
        <ecNumber evidence="9">3.2.1.-</ecNumber>
    </recommendedName>
</protein>
<dbReference type="AlphaFoldDB" id="A0A0G4JQ41"/>
<comment type="similarity">
    <text evidence="2 9">Belongs to the glycosyl hydrolase 8 (cellulase D) family.</text>
</comment>
<dbReference type="PROSITE" id="PS00812">
    <property type="entry name" value="GLYCOSYL_HYDROL_F8"/>
    <property type="match status" value="1"/>
</dbReference>
<dbReference type="InterPro" id="IPR012341">
    <property type="entry name" value="6hp_glycosidase-like_sf"/>
</dbReference>
<dbReference type="GO" id="GO:0030245">
    <property type="term" value="P:cellulose catabolic process"/>
    <property type="evidence" value="ECO:0007669"/>
    <property type="project" value="UniProtKB-KW"/>
</dbReference>
<comment type="catalytic activity">
    <reaction evidence="1">
        <text>Endohydrolysis of (1-&gt;4)-beta-D-glucosidic linkages in cellulose, lichenin and cereal beta-D-glucans.</text>
        <dbReference type="EC" id="3.2.1.4"/>
    </reaction>
</comment>
<keyword evidence="3 10" id="KW-0732">Signal</keyword>
<keyword evidence="4 9" id="KW-0378">Hydrolase</keyword>
<evidence type="ECO:0000313" key="12">
    <source>
        <dbReference type="Proteomes" id="UP000044377"/>
    </source>
</evidence>
<reference evidence="12" key="1">
    <citation type="submission" date="2015-01" db="EMBL/GenBank/DDBJ databases">
        <authorList>
            <person name="Paterson Steve"/>
        </authorList>
    </citation>
    <scope>NUCLEOTIDE SEQUENCE [LARGE SCALE GENOMIC DNA]</scope>
    <source>
        <strain evidence="12">OBR1</strain>
    </source>
</reference>
<evidence type="ECO:0000256" key="7">
    <source>
        <dbReference type="ARBA" id="ARBA00023326"/>
    </source>
</evidence>
<dbReference type="Pfam" id="PF01270">
    <property type="entry name" value="Glyco_hydro_8"/>
    <property type="match status" value="1"/>
</dbReference>